<accession>A0AAD9VEB6</accession>
<name>A0AAD9VEB6_ACRCE</name>
<dbReference type="Proteomes" id="UP001249851">
    <property type="component" value="Unassembled WGS sequence"/>
</dbReference>
<evidence type="ECO:0000313" key="3">
    <source>
        <dbReference type="Proteomes" id="UP001249851"/>
    </source>
</evidence>
<sequence>MYYSNSNAIFQPELLIICGDVHVNPGPVSKRNQARSTAPTCPVCEKAVAKNQRRFVCWMCRDMMHVKCSSSTADSRVFTTSSPVSWTCNRCAFASLPFEESSSDDFNALTFSSAVQLSDEELSTILRKYSKNLKIGHININSVAGFKFFELKSLILKSLFDIVVISECKVDHSFPDSHFYIKGFRLYRKDRDRFGGGGVFIYVRRGLIVTRIHALEGHQVESISLCVQTSRRAKKVLVVGMYRPPGLLKATWEHEINDILLRSTQRYESIMLIGDLNCDLSRPDKGAKEGVFDLGLSDHHLIYTVLRLQCPKFSPRTVVKRHFKSYDAGLFLADIATVPFHVAHIFDDPEDVCWAWGKLLSDALDVHVPVKRCTSKRQHVPFMTPELLGSIRHRNKLRKLYFESKDPGDWEKYRLQRNLTSSLRRREISSYLRSRADSANGDPKLCWHTIKPFMHCKQSNNEGTFHLKENGVLVTDKKEVTEIFNNYFSLIQNVGEEHDSDFDVVGDISVHPSIAAIREECVAAQFEFDHVSVAETELRTIPFERCVQKQLVHYFNPHLSKFLSAYRKGYNCESVLLHLIEDWKGALDKNSVVGTVIMDLSKAFDLIPHDLLLAKLSAYGITTHSLNLLKSYLTNRRQRVRVEDVTSDISYVNSGVPQGSVLGPLLFNIFINDLFYFIKEAKLSNYADDNQLYFADSDPAVVEHVVNKELVVVCEWFRNNKMILNPEKCKALVLSRKPNVKLSLFAQGVALPLLDTVDLFGLTLDNSLNFGKHITKISKKVGKQLDVLCRLKNILSFRTKLCLYNSFIMSHFHYCSSIWHNCLKSDSNTLDRLHERALRYLYSDESSQTSTLCDRLGYSLVDRRIQNLLIIVFKTINNYPPEYLRDLFRLRDNIKNLRGVNKLQVPKPNTTGYGKNSVKYLAAITWNKISDTLRSQSTLSAFKKAVRQLRF</sequence>
<organism evidence="2 3">
    <name type="scientific">Acropora cervicornis</name>
    <name type="common">Staghorn coral</name>
    <dbReference type="NCBI Taxonomy" id="6130"/>
    <lineage>
        <taxon>Eukaryota</taxon>
        <taxon>Metazoa</taxon>
        <taxon>Cnidaria</taxon>
        <taxon>Anthozoa</taxon>
        <taxon>Hexacorallia</taxon>
        <taxon>Scleractinia</taxon>
        <taxon>Astrocoeniina</taxon>
        <taxon>Acroporidae</taxon>
        <taxon>Acropora</taxon>
    </lineage>
</organism>
<reference evidence="2" key="1">
    <citation type="journal article" date="2023" name="G3 (Bethesda)">
        <title>Whole genome assembly and annotation of the endangered Caribbean coral Acropora cervicornis.</title>
        <authorList>
            <person name="Selwyn J.D."/>
            <person name="Vollmer S.V."/>
        </authorList>
    </citation>
    <scope>NUCLEOTIDE SEQUENCE</scope>
    <source>
        <strain evidence="2">K2</strain>
    </source>
</reference>
<dbReference type="InterPro" id="IPR043502">
    <property type="entry name" value="DNA/RNA_pol_sf"/>
</dbReference>
<dbReference type="CDD" id="cd01650">
    <property type="entry name" value="RT_nLTR_like"/>
    <property type="match status" value="1"/>
</dbReference>
<dbReference type="Gene3D" id="3.30.40.10">
    <property type="entry name" value="Zinc/RING finger domain, C3HC4 (zinc finger)"/>
    <property type="match status" value="1"/>
</dbReference>
<keyword evidence="2" id="KW-0548">Nucleotidyltransferase</keyword>
<keyword evidence="2" id="KW-0695">RNA-directed DNA polymerase</keyword>
<dbReference type="InterPro" id="IPR011011">
    <property type="entry name" value="Znf_FYVE_PHD"/>
</dbReference>
<dbReference type="SUPFAM" id="SSF56672">
    <property type="entry name" value="DNA/RNA polymerases"/>
    <property type="match status" value="1"/>
</dbReference>
<dbReference type="CDD" id="cd15489">
    <property type="entry name" value="PHD_SF"/>
    <property type="match status" value="1"/>
</dbReference>
<dbReference type="InterPro" id="IPR000477">
    <property type="entry name" value="RT_dom"/>
</dbReference>
<dbReference type="GO" id="GO:0003964">
    <property type="term" value="F:RNA-directed DNA polymerase activity"/>
    <property type="evidence" value="ECO:0007669"/>
    <property type="project" value="UniProtKB-KW"/>
</dbReference>
<keyword evidence="2" id="KW-0808">Transferase</keyword>
<dbReference type="AlphaFoldDB" id="A0AAD9VEB6"/>
<gene>
    <name evidence="2" type="ORF">P5673_003920</name>
</gene>
<dbReference type="Pfam" id="PF00078">
    <property type="entry name" value="RVT_1"/>
    <property type="match status" value="1"/>
</dbReference>
<dbReference type="Gene3D" id="3.60.10.10">
    <property type="entry name" value="Endonuclease/exonuclease/phosphatase"/>
    <property type="match status" value="1"/>
</dbReference>
<proteinExistence type="predicted"/>
<dbReference type="InterPro" id="IPR013083">
    <property type="entry name" value="Znf_RING/FYVE/PHD"/>
</dbReference>
<comment type="caution">
    <text evidence="2">The sequence shown here is derived from an EMBL/GenBank/DDBJ whole genome shotgun (WGS) entry which is preliminary data.</text>
</comment>
<protein>
    <submittedName>
        <fullName evidence="2">RNA-directed DNA polymerase from transposon BS</fullName>
    </submittedName>
</protein>
<keyword evidence="3" id="KW-1185">Reference proteome</keyword>
<evidence type="ECO:0000313" key="2">
    <source>
        <dbReference type="EMBL" id="KAK2571336.1"/>
    </source>
</evidence>
<dbReference type="InterPro" id="IPR036691">
    <property type="entry name" value="Endo/exonu/phosph_ase_sf"/>
</dbReference>
<dbReference type="PANTHER" id="PTHR33332">
    <property type="entry name" value="REVERSE TRANSCRIPTASE DOMAIN-CONTAINING PROTEIN"/>
    <property type="match status" value="1"/>
</dbReference>
<dbReference type="SUPFAM" id="SSF57903">
    <property type="entry name" value="FYVE/PHD zinc finger"/>
    <property type="match status" value="1"/>
</dbReference>
<dbReference type="PROSITE" id="PS50878">
    <property type="entry name" value="RT_POL"/>
    <property type="match status" value="1"/>
</dbReference>
<dbReference type="SUPFAM" id="SSF56219">
    <property type="entry name" value="DNase I-like"/>
    <property type="match status" value="1"/>
</dbReference>
<reference evidence="2" key="2">
    <citation type="journal article" date="2023" name="Science">
        <title>Genomic signatures of disease resistance in endangered staghorn corals.</title>
        <authorList>
            <person name="Vollmer S.V."/>
            <person name="Selwyn J.D."/>
            <person name="Despard B.A."/>
            <person name="Roesel C.L."/>
        </authorList>
    </citation>
    <scope>NUCLEOTIDE SEQUENCE</scope>
    <source>
        <strain evidence="2">K2</strain>
    </source>
</reference>
<feature type="domain" description="Reverse transcriptase" evidence="1">
    <location>
        <begin position="456"/>
        <end position="764"/>
    </location>
</feature>
<evidence type="ECO:0000259" key="1">
    <source>
        <dbReference type="PROSITE" id="PS50878"/>
    </source>
</evidence>
<dbReference type="EMBL" id="JARQWQ010000006">
    <property type="protein sequence ID" value="KAK2571336.1"/>
    <property type="molecule type" value="Genomic_DNA"/>
</dbReference>